<dbReference type="Gene3D" id="3.50.30.40">
    <property type="entry name" value="Ribonuclease E inhibitor RraA/RraA-like"/>
    <property type="match status" value="1"/>
</dbReference>
<evidence type="ECO:0000313" key="2">
    <source>
        <dbReference type="EMBL" id="CAI8045966.1"/>
    </source>
</evidence>
<dbReference type="GO" id="GO:0046872">
    <property type="term" value="F:metal ion binding"/>
    <property type="evidence" value="ECO:0007669"/>
    <property type="project" value="UniProtKB-KW"/>
</dbReference>
<feature type="binding site" evidence="1">
    <location>
        <position position="155"/>
    </location>
    <ligand>
        <name>Mg(2+)</name>
        <dbReference type="ChEBI" id="CHEBI:18420"/>
    </ligand>
</feature>
<comment type="cofactor">
    <cofactor evidence="1">
        <name>Mg(2+)</name>
        <dbReference type="ChEBI" id="CHEBI:18420"/>
    </cofactor>
</comment>
<dbReference type="InterPro" id="IPR036704">
    <property type="entry name" value="RraA/RraA-like_sf"/>
</dbReference>
<reference evidence="2" key="1">
    <citation type="submission" date="2023-03" db="EMBL/GenBank/DDBJ databases">
        <authorList>
            <person name="Steffen K."/>
            <person name="Cardenas P."/>
        </authorList>
    </citation>
    <scope>NUCLEOTIDE SEQUENCE</scope>
</reference>
<dbReference type="AlphaFoldDB" id="A0AA35TFG4"/>
<protein>
    <submittedName>
        <fullName evidence="2">4-hydroxy-4-methyl-2-oxoglutarate aldolase/4-carboxy-4-hydroxy-2-oxoadipate aldolase</fullName>
    </submittedName>
</protein>
<keyword evidence="1" id="KW-0460">Magnesium</keyword>
<feature type="binding site" evidence="1">
    <location>
        <position position="154"/>
    </location>
    <ligand>
        <name>substrate</name>
    </ligand>
</feature>
<dbReference type="SUPFAM" id="SSF89562">
    <property type="entry name" value="RraA-like"/>
    <property type="match status" value="1"/>
</dbReference>
<dbReference type="Pfam" id="PF03737">
    <property type="entry name" value="RraA-like"/>
    <property type="match status" value="1"/>
</dbReference>
<sequence>MQLIDKESILAMTHLWEGERFPDGRPRVSDDILRRMKAISIEQAWGVLNGNNYKFQFAGDWMNLHPDRILVGRAVTCAFVPIRPDFNDAISAQGEKEGSVGGQNSWVIDTLVRDDVIVVDLFGKVKDGTFAGDNLGNSIYAKTGTGMVIDGGIRDLDGIYELPDFATFVRGVDPTGIANVTLTGINIPIRIAEATVLPGDVVLGRRGGVIFIPPHFAQQVVEQGEAVALRDRFGHQRLREGVYTPGEIDRKWSEESMQTLRNGGRIRSKNGRKERLVIADI</sequence>
<feature type="binding site" evidence="1">
    <location>
        <begin position="132"/>
        <end position="135"/>
    </location>
    <ligand>
        <name>substrate</name>
    </ligand>
</feature>
<dbReference type="PANTHER" id="PTHR33254">
    <property type="entry name" value="4-HYDROXY-4-METHYL-2-OXOGLUTARATE ALDOLASE 3-RELATED"/>
    <property type="match status" value="1"/>
</dbReference>
<keyword evidence="3" id="KW-1185">Reference proteome</keyword>
<dbReference type="Proteomes" id="UP001174909">
    <property type="component" value="Unassembled WGS sequence"/>
</dbReference>
<proteinExistence type="predicted"/>
<evidence type="ECO:0000313" key="3">
    <source>
        <dbReference type="Proteomes" id="UP001174909"/>
    </source>
</evidence>
<accession>A0AA35TFG4</accession>
<dbReference type="PANTHER" id="PTHR33254:SF16">
    <property type="entry name" value="BLR3842 PROTEIN"/>
    <property type="match status" value="1"/>
</dbReference>
<evidence type="ECO:0000256" key="1">
    <source>
        <dbReference type="PIRSR" id="PIRSR605493-1"/>
    </source>
</evidence>
<keyword evidence="1" id="KW-0479">Metal-binding</keyword>
<dbReference type="CDD" id="cd16841">
    <property type="entry name" value="RraA_family"/>
    <property type="match status" value="1"/>
</dbReference>
<name>A0AA35TFG4_GEOBA</name>
<organism evidence="2 3">
    <name type="scientific">Geodia barretti</name>
    <name type="common">Barrett's horny sponge</name>
    <dbReference type="NCBI Taxonomy" id="519541"/>
    <lineage>
        <taxon>Eukaryota</taxon>
        <taxon>Metazoa</taxon>
        <taxon>Porifera</taxon>
        <taxon>Demospongiae</taxon>
        <taxon>Heteroscleromorpha</taxon>
        <taxon>Tetractinellida</taxon>
        <taxon>Astrophorina</taxon>
        <taxon>Geodiidae</taxon>
        <taxon>Geodia</taxon>
    </lineage>
</organism>
<gene>
    <name evidence="2" type="ORF">GBAR_LOCUS25410</name>
</gene>
<comment type="caution">
    <text evidence="2">The sequence shown here is derived from an EMBL/GenBank/DDBJ whole genome shotgun (WGS) entry which is preliminary data.</text>
</comment>
<dbReference type="InterPro" id="IPR005493">
    <property type="entry name" value="RraA/RraA-like"/>
</dbReference>
<dbReference type="EMBL" id="CASHTH010003516">
    <property type="protein sequence ID" value="CAI8045966.1"/>
    <property type="molecule type" value="Genomic_DNA"/>
</dbReference>